<keyword evidence="5" id="KW-0804">Transcription</keyword>
<keyword evidence="1 6" id="KW-0597">Phosphoprotein</keyword>
<dbReference type="InterPro" id="IPR001789">
    <property type="entry name" value="Sig_transdc_resp-reg_receiver"/>
</dbReference>
<evidence type="ECO:0000256" key="5">
    <source>
        <dbReference type="ARBA" id="ARBA00023163"/>
    </source>
</evidence>
<dbReference type="PANTHER" id="PTHR48111:SF1">
    <property type="entry name" value="TWO-COMPONENT RESPONSE REGULATOR ORR33"/>
    <property type="match status" value="1"/>
</dbReference>
<keyword evidence="10" id="KW-1185">Reference proteome</keyword>
<keyword evidence="2" id="KW-0902">Two-component regulatory system</keyword>
<dbReference type="SMART" id="SM00448">
    <property type="entry name" value="REC"/>
    <property type="match status" value="1"/>
</dbReference>
<protein>
    <recommendedName>
        <fullName evidence="8">Response regulatory domain-containing protein</fullName>
    </recommendedName>
</protein>
<dbReference type="Gene3D" id="3.40.50.2300">
    <property type="match status" value="1"/>
</dbReference>
<dbReference type="CDD" id="cd17574">
    <property type="entry name" value="REC_OmpR"/>
    <property type="match status" value="1"/>
</dbReference>
<reference evidence="10" key="1">
    <citation type="journal article" date="2019" name="Int. J. Syst. Evol. Microbiol.">
        <title>The Global Catalogue of Microorganisms (GCM) 10K type strain sequencing project: providing services to taxonomists for standard genome sequencing and annotation.</title>
        <authorList>
            <consortium name="The Broad Institute Genomics Platform"/>
            <consortium name="The Broad Institute Genome Sequencing Center for Infectious Disease"/>
            <person name="Wu L."/>
            <person name="Ma J."/>
        </authorList>
    </citation>
    <scope>NUCLEOTIDE SEQUENCE [LARGE SCALE GENOMIC DNA]</scope>
    <source>
        <strain evidence="10">NBRC 108730</strain>
    </source>
</reference>
<dbReference type="Proteomes" id="UP001157017">
    <property type="component" value="Unassembled WGS sequence"/>
</dbReference>
<evidence type="ECO:0000313" key="10">
    <source>
        <dbReference type="Proteomes" id="UP001157017"/>
    </source>
</evidence>
<evidence type="ECO:0000256" key="2">
    <source>
        <dbReference type="ARBA" id="ARBA00023012"/>
    </source>
</evidence>
<feature type="modified residue" description="4-aspartylphosphate" evidence="6">
    <location>
        <position position="53"/>
    </location>
</feature>
<evidence type="ECO:0000256" key="3">
    <source>
        <dbReference type="ARBA" id="ARBA00023015"/>
    </source>
</evidence>
<feature type="domain" description="Response regulatory" evidence="8">
    <location>
        <begin position="4"/>
        <end position="117"/>
    </location>
</feature>
<dbReference type="PROSITE" id="PS50110">
    <property type="entry name" value="RESPONSE_REGULATORY"/>
    <property type="match status" value="1"/>
</dbReference>
<evidence type="ECO:0000256" key="7">
    <source>
        <dbReference type="SAM" id="MobiDB-lite"/>
    </source>
</evidence>
<dbReference type="PANTHER" id="PTHR48111">
    <property type="entry name" value="REGULATOR OF RPOS"/>
    <property type="match status" value="1"/>
</dbReference>
<evidence type="ECO:0000256" key="1">
    <source>
        <dbReference type="ARBA" id="ARBA00022553"/>
    </source>
</evidence>
<proteinExistence type="predicted"/>
<evidence type="ECO:0000256" key="6">
    <source>
        <dbReference type="PROSITE-ProRule" id="PRU00169"/>
    </source>
</evidence>
<evidence type="ECO:0000256" key="4">
    <source>
        <dbReference type="ARBA" id="ARBA00023125"/>
    </source>
</evidence>
<dbReference type="SUPFAM" id="SSF52172">
    <property type="entry name" value="CheY-like"/>
    <property type="match status" value="1"/>
</dbReference>
<comment type="caution">
    <text evidence="9">The sequence shown here is derived from an EMBL/GenBank/DDBJ whole genome shotgun (WGS) entry which is preliminary data.</text>
</comment>
<accession>A0ABQ6JIF0</accession>
<dbReference type="InterPro" id="IPR039420">
    <property type="entry name" value="WalR-like"/>
</dbReference>
<keyword evidence="3" id="KW-0805">Transcription regulation</keyword>
<evidence type="ECO:0000313" key="9">
    <source>
        <dbReference type="EMBL" id="GMA86556.1"/>
    </source>
</evidence>
<evidence type="ECO:0000259" key="8">
    <source>
        <dbReference type="PROSITE" id="PS50110"/>
    </source>
</evidence>
<feature type="region of interest" description="Disordered" evidence="7">
    <location>
        <begin position="131"/>
        <end position="183"/>
    </location>
</feature>
<organism evidence="9 10">
    <name type="scientific">Angustibacter aerolatus</name>
    <dbReference type="NCBI Taxonomy" id="1162965"/>
    <lineage>
        <taxon>Bacteria</taxon>
        <taxon>Bacillati</taxon>
        <taxon>Actinomycetota</taxon>
        <taxon>Actinomycetes</taxon>
        <taxon>Kineosporiales</taxon>
        <taxon>Kineosporiaceae</taxon>
    </lineage>
</organism>
<dbReference type="Pfam" id="PF00072">
    <property type="entry name" value="Response_reg"/>
    <property type="match status" value="1"/>
</dbReference>
<dbReference type="InterPro" id="IPR011006">
    <property type="entry name" value="CheY-like_superfamily"/>
</dbReference>
<name>A0ABQ6JIF0_9ACTN</name>
<feature type="compositionally biased region" description="Basic residues" evidence="7">
    <location>
        <begin position="140"/>
        <end position="161"/>
    </location>
</feature>
<sequence length="183" mass="19225">MAPRLLVLEDDDGIRASLTLAMGDEGFDVDPHAGAETALASVLAHGTDLMVVDLMLGGLDGFTFIRQVRTHSHAPIIVLSARTGTDDIVHALEAGADDYVTKPYVVREPGRSAAGAAAASGACLGHGRCCPGPRGAGQGARRRSGPRARRRRRRRAPRRRAGAPDAHRVPAARRAWPSTPGGC</sequence>
<dbReference type="EMBL" id="BSUZ01000001">
    <property type="protein sequence ID" value="GMA86556.1"/>
    <property type="molecule type" value="Genomic_DNA"/>
</dbReference>
<gene>
    <name evidence="9" type="ORF">GCM10025868_18060</name>
</gene>
<keyword evidence="4" id="KW-0238">DNA-binding</keyword>